<comment type="caution">
    <text evidence="1">The sequence shown here is derived from an EMBL/GenBank/DDBJ whole genome shotgun (WGS) entry which is preliminary data.</text>
</comment>
<proteinExistence type="predicted"/>
<dbReference type="EMBL" id="JAYKXN010000003">
    <property type="protein sequence ID" value="KAK7302076.1"/>
    <property type="molecule type" value="Genomic_DNA"/>
</dbReference>
<keyword evidence="2" id="KW-1185">Reference proteome</keyword>
<evidence type="ECO:0000313" key="2">
    <source>
        <dbReference type="Proteomes" id="UP001359559"/>
    </source>
</evidence>
<reference evidence="1 2" key="1">
    <citation type="submission" date="2024-01" db="EMBL/GenBank/DDBJ databases">
        <title>The genomes of 5 underutilized Papilionoideae crops provide insights into root nodulation and disease resistance.</title>
        <authorList>
            <person name="Yuan L."/>
        </authorList>
    </citation>
    <scope>NUCLEOTIDE SEQUENCE [LARGE SCALE GENOMIC DNA]</scope>
    <source>
        <strain evidence="1">LY-2023</strain>
        <tissue evidence="1">Leaf</tissue>
    </source>
</reference>
<dbReference type="Proteomes" id="UP001359559">
    <property type="component" value="Unassembled WGS sequence"/>
</dbReference>
<dbReference type="AlphaFoldDB" id="A0AAN9PL02"/>
<protein>
    <submittedName>
        <fullName evidence="1">Uncharacterized protein</fullName>
    </submittedName>
</protein>
<evidence type="ECO:0000313" key="1">
    <source>
        <dbReference type="EMBL" id="KAK7302076.1"/>
    </source>
</evidence>
<sequence length="85" mass="9531">MRRALLALKQNPNLVSLAETLKPPFLPHSHRSFLSLSFPTINSSPFLIRRAFAPKSIHSLPLLLDSLPSPHAFLPHLQGYIVEIL</sequence>
<gene>
    <name evidence="1" type="ORF">RJT34_12955</name>
</gene>
<accession>A0AAN9PL02</accession>
<name>A0AAN9PL02_CLITE</name>
<organism evidence="1 2">
    <name type="scientific">Clitoria ternatea</name>
    <name type="common">Butterfly pea</name>
    <dbReference type="NCBI Taxonomy" id="43366"/>
    <lineage>
        <taxon>Eukaryota</taxon>
        <taxon>Viridiplantae</taxon>
        <taxon>Streptophyta</taxon>
        <taxon>Embryophyta</taxon>
        <taxon>Tracheophyta</taxon>
        <taxon>Spermatophyta</taxon>
        <taxon>Magnoliopsida</taxon>
        <taxon>eudicotyledons</taxon>
        <taxon>Gunneridae</taxon>
        <taxon>Pentapetalae</taxon>
        <taxon>rosids</taxon>
        <taxon>fabids</taxon>
        <taxon>Fabales</taxon>
        <taxon>Fabaceae</taxon>
        <taxon>Papilionoideae</taxon>
        <taxon>50 kb inversion clade</taxon>
        <taxon>NPAAA clade</taxon>
        <taxon>indigoferoid/millettioid clade</taxon>
        <taxon>Phaseoleae</taxon>
        <taxon>Clitoria</taxon>
    </lineage>
</organism>